<feature type="chain" id="PRO_5015449272" description="Type IX secretion system membrane protein PorP/SprF" evidence="1">
    <location>
        <begin position="20"/>
        <end position="313"/>
    </location>
</feature>
<protein>
    <recommendedName>
        <fullName evidence="4">Type IX secretion system membrane protein PorP/SprF</fullName>
    </recommendedName>
</protein>
<evidence type="ECO:0000256" key="1">
    <source>
        <dbReference type="SAM" id="SignalP"/>
    </source>
</evidence>
<evidence type="ECO:0008006" key="4">
    <source>
        <dbReference type="Google" id="ProtNLM"/>
    </source>
</evidence>
<dbReference type="AlphaFoldDB" id="A0A2T2YH62"/>
<feature type="signal peptide" evidence="1">
    <location>
        <begin position="1"/>
        <end position="19"/>
    </location>
</feature>
<dbReference type="OrthoDB" id="978914at2"/>
<keyword evidence="3" id="KW-1185">Reference proteome</keyword>
<sequence>MRKILLIITAWLASNGVWAQQNAQYTQYIFNGLGINPAYAGSKGIINVNGIYRTQWVGLEGAPSTQTISVDGAIANQKVGLGLLLINDKIGAQGQKSALANSAFRVSISENARIALGIAAGISQYYTDGTQLHPNDQNYDPTIPTTKVSTVLPDTRAGLFFNTDRFYAGLSASNLIRFKNDFIVTPARHFYLSSGYIIPLNDWLTFKPSFLIKEDFKSPTNLDVNAFMLIGDRIWLGGSYRTGTKLFKNNYQNLDVANAWALAAEIYLTEKIKVGYAHDFTLTTLRDYAGHELSLGFYFFQKEERRTQSIRYF</sequence>
<comment type="caution">
    <text evidence="2">The sequence shown here is derived from an EMBL/GenBank/DDBJ whole genome shotgun (WGS) entry which is preliminary data.</text>
</comment>
<organism evidence="2 3">
    <name type="scientific">Adhaeribacter arboris</name>
    <dbReference type="NCBI Taxonomy" id="2072846"/>
    <lineage>
        <taxon>Bacteria</taxon>
        <taxon>Pseudomonadati</taxon>
        <taxon>Bacteroidota</taxon>
        <taxon>Cytophagia</taxon>
        <taxon>Cytophagales</taxon>
        <taxon>Hymenobacteraceae</taxon>
        <taxon>Adhaeribacter</taxon>
    </lineage>
</organism>
<evidence type="ECO:0000313" key="2">
    <source>
        <dbReference type="EMBL" id="PSR54866.1"/>
    </source>
</evidence>
<gene>
    <name evidence="2" type="ORF">AHMF7605_15830</name>
</gene>
<dbReference type="InterPro" id="IPR019861">
    <property type="entry name" value="PorP/SprF_Bacteroidetes"/>
</dbReference>
<name>A0A2T2YH62_9BACT</name>
<dbReference type="Proteomes" id="UP000240357">
    <property type="component" value="Unassembled WGS sequence"/>
</dbReference>
<keyword evidence="1" id="KW-0732">Signal</keyword>
<proteinExistence type="predicted"/>
<dbReference type="RefSeq" id="WP_106930942.1">
    <property type="nucleotide sequence ID" value="NZ_PYFT01000001.1"/>
</dbReference>
<evidence type="ECO:0000313" key="3">
    <source>
        <dbReference type="Proteomes" id="UP000240357"/>
    </source>
</evidence>
<dbReference type="EMBL" id="PYFT01000001">
    <property type="protein sequence ID" value="PSR54866.1"/>
    <property type="molecule type" value="Genomic_DNA"/>
</dbReference>
<reference evidence="2 3" key="1">
    <citation type="submission" date="2018-03" db="EMBL/GenBank/DDBJ databases">
        <title>Adhaeribacter sp. HMF7605 Genome sequencing and assembly.</title>
        <authorList>
            <person name="Kang H."/>
            <person name="Kang J."/>
            <person name="Cha I."/>
            <person name="Kim H."/>
            <person name="Joh K."/>
        </authorList>
    </citation>
    <scope>NUCLEOTIDE SEQUENCE [LARGE SCALE GENOMIC DNA]</scope>
    <source>
        <strain evidence="2 3">HMF7605</strain>
    </source>
</reference>
<dbReference type="NCBIfam" id="TIGR03519">
    <property type="entry name" value="T9SS_PorP_fam"/>
    <property type="match status" value="1"/>
</dbReference>
<dbReference type="Pfam" id="PF11751">
    <property type="entry name" value="PorP_SprF"/>
    <property type="match status" value="1"/>
</dbReference>
<accession>A0A2T2YH62</accession>